<reference evidence="1" key="1">
    <citation type="submission" date="2013-04" db="EMBL/GenBank/DDBJ databases">
        <authorList>
            <person name="Qu J."/>
            <person name="Murali S.C."/>
            <person name="Bandaranaike D."/>
            <person name="Bellair M."/>
            <person name="Blankenburg K."/>
            <person name="Chao H."/>
            <person name="Dinh H."/>
            <person name="Doddapaneni H."/>
            <person name="Downs B."/>
            <person name="Dugan-Rocha S."/>
            <person name="Elkadiri S."/>
            <person name="Gnanaolivu R.D."/>
            <person name="Hernandez B."/>
            <person name="Javaid M."/>
            <person name="Jayaseelan J.C."/>
            <person name="Lee S."/>
            <person name="Li M."/>
            <person name="Ming W."/>
            <person name="Munidasa M."/>
            <person name="Muniz J."/>
            <person name="Nguyen L."/>
            <person name="Ongeri F."/>
            <person name="Osuji N."/>
            <person name="Pu L.-L."/>
            <person name="Puazo M."/>
            <person name="Qu C."/>
            <person name="Quiroz J."/>
            <person name="Raj R."/>
            <person name="Weissenberger G."/>
            <person name="Xin Y."/>
            <person name="Zou X."/>
            <person name="Han Y."/>
            <person name="Richards S."/>
            <person name="Worley K."/>
            <person name="Muzny D."/>
            <person name="Gibbs R."/>
        </authorList>
    </citation>
    <scope>NUCLEOTIDE SEQUENCE</scope>
    <source>
        <strain evidence="1">Sampled in the wild</strain>
    </source>
</reference>
<dbReference type="Proteomes" id="UP000792457">
    <property type="component" value="Unassembled WGS sequence"/>
</dbReference>
<evidence type="ECO:0000313" key="1">
    <source>
        <dbReference type="EMBL" id="KAG8234877.1"/>
    </source>
</evidence>
<dbReference type="EMBL" id="KZ308853">
    <property type="protein sequence ID" value="KAG8234877.1"/>
    <property type="molecule type" value="Genomic_DNA"/>
</dbReference>
<organism evidence="1 2">
    <name type="scientific">Ladona fulva</name>
    <name type="common">Scarce chaser dragonfly</name>
    <name type="synonym">Libellula fulva</name>
    <dbReference type="NCBI Taxonomy" id="123851"/>
    <lineage>
        <taxon>Eukaryota</taxon>
        <taxon>Metazoa</taxon>
        <taxon>Ecdysozoa</taxon>
        <taxon>Arthropoda</taxon>
        <taxon>Hexapoda</taxon>
        <taxon>Insecta</taxon>
        <taxon>Pterygota</taxon>
        <taxon>Palaeoptera</taxon>
        <taxon>Odonata</taxon>
        <taxon>Epiprocta</taxon>
        <taxon>Anisoptera</taxon>
        <taxon>Libelluloidea</taxon>
        <taxon>Libellulidae</taxon>
        <taxon>Ladona</taxon>
    </lineage>
</organism>
<dbReference type="AlphaFoldDB" id="A0A8K0P6G7"/>
<name>A0A8K0P6G7_LADFU</name>
<evidence type="ECO:0000313" key="2">
    <source>
        <dbReference type="Proteomes" id="UP000792457"/>
    </source>
</evidence>
<proteinExistence type="predicted"/>
<comment type="caution">
    <text evidence="1">The sequence shown here is derived from an EMBL/GenBank/DDBJ whole genome shotgun (WGS) entry which is preliminary data.</text>
</comment>
<sequence length="98" mass="10673">MTPYSASNVHIQFCASNSKSNLLTASSVLRTLVFISFSFAAVPQRQVQLDEAASEARIRRDGGGGHGVTGPVHTYVKTDKHANFKWGVRHHVGHHYAG</sequence>
<dbReference type="OrthoDB" id="8197427at2759"/>
<reference evidence="1" key="2">
    <citation type="submission" date="2017-10" db="EMBL/GenBank/DDBJ databases">
        <title>Ladona fulva Genome sequencing and assembly.</title>
        <authorList>
            <person name="Murali S."/>
            <person name="Richards S."/>
            <person name="Bandaranaike D."/>
            <person name="Bellair M."/>
            <person name="Blankenburg K."/>
            <person name="Chao H."/>
            <person name="Dinh H."/>
            <person name="Doddapaneni H."/>
            <person name="Dugan-Rocha S."/>
            <person name="Elkadiri S."/>
            <person name="Gnanaolivu R."/>
            <person name="Hernandez B."/>
            <person name="Skinner E."/>
            <person name="Javaid M."/>
            <person name="Lee S."/>
            <person name="Li M."/>
            <person name="Ming W."/>
            <person name="Munidasa M."/>
            <person name="Muniz J."/>
            <person name="Nguyen L."/>
            <person name="Hughes D."/>
            <person name="Osuji N."/>
            <person name="Pu L.-L."/>
            <person name="Puazo M."/>
            <person name="Qu C."/>
            <person name="Quiroz J."/>
            <person name="Raj R."/>
            <person name="Weissenberger G."/>
            <person name="Xin Y."/>
            <person name="Zou X."/>
            <person name="Han Y."/>
            <person name="Worley K."/>
            <person name="Muzny D."/>
            <person name="Gibbs R."/>
        </authorList>
    </citation>
    <scope>NUCLEOTIDE SEQUENCE</scope>
    <source>
        <strain evidence="1">Sampled in the wild</strain>
    </source>
</reference>
<protein>
    <submittedName>
        <fullName evidence="1">Uncharacterized protein</fullName>
    </submittedName>
</protein>
<keyword evidence="2" id="KW-1185">Reference proteome</keyword>
<gene>
    <name evidence="1" type="ORF">J437_LFUL014569</name>
</gene>
<accession>A0A8K0P6G7</accession>